<dbReference type="SMART" id="SM00055">
    <property type="entry name" value="FCH"/>
    <property type="match status" value="1"/>
</dbReference>
<evidence type="ECO:0000256" key="6">
    <source>
        <dbReference type="SAM" id="Coils"/>
    </source>
</evidence>
<feature type="domain" description="SH3" evidence="8">
    <location>
        <begin position="531"/>
        <end position="591"/>
    </location>
</feature>
<evidence type="ECO:0000313" key="12">
    <source>
        <dbReference type="Proteomes" id="UP000886523"/>
    </source>
</evidence>
<keyword evidence="2" id="KW-0479">Metal-binding</keyword>
<dbReference type="SUPFAM" id="SSF50044">
    <property type="entry name" value="SH3-domain"/>
    <property type="match status" value="2"/>
</dbReference>
<feature type="domain" description="SH3" evidence="8">
    <location>
        <begin position="607"/>
        <end position="670"/>
    </location>
</feature>
<dbReference type="Proteomes" id="UP000886523">
    <property type="component" value="Unassembled WGS sequence"/>
</dbReference>
<evidence type="ECO:0000256" key="7">
    <source>
        <dbReference type="SAM" id="MobiDB-lite"/>
    </source>
</evidence>
<dbReference type="InterPro" id="IPR031160">
    <property type="entry name" value="F_BAR_dom"/>
</dbReference>
<dbReference type="PANTHER" id="PTHR15735:SF21">
    <property type="entry name" value="PROTEIN NERVOUS WRECK"/>
    <property type="match status" value="1"/>
</dbReference>
<dbReference type="AlphaFoldDB" id="A0A9P6E258"/>
<dbReference type="GO" id="GO:0030833">
    <property type="term" value="P:regulation of actin filament polymerization"/>
    <property type="evidence" value="ECO:0007669"/>
    <property type="project" value="TreeGrafter"/>
</dbReference>
<feature type="region of interest" description="Disordered" evidence="7">
    <location>
        <begin position="480"/>
        <end position="501"/>
    </location>
</feature>
<name>A0A9P6E258_9AGAM</name>
<dbReference type="PROSITE" id="PS50002">
    <property type="entry name" value="SH3"/>
    <property type="match status" value="2"/>
</dbReference>
<dbReference type="Pfam" id="PF00130">
    <property type="entry name" value="C1_1"/>
    <property type="match status" value="1"/>
</dbReference>
<dbReference type="PROSITE" id="PS00479">
    <property type="entry name" value="ZF_DAG_PE_1"/>
    <property type="match status" value="1"/>
</dbReference>
<dbReference type="Gene3D" id="2.30.30.40">
    <property type="entry name" value="SH3 Domains"/>
    <property type="match status" value="2"/>
</dbReference>
<evidence type="ECO:0000313" key="11">
    <source>
        <dbReference type="EMBL" id="KAF9519700.1"/>
    </source>
</evidence>
<evidence type="ECO:0000259" key="8">
    <source>
        <dbReference type="PROSITE" id="PS50002"/>
    </source>
</evidence>
<reference evidence="11" key="1">
    <citation type="journal article" date="2020" name="Nat. Commun.">
        <title>Large-scale genome sequencing of mycorrhizal fungi provides insights into the early evolution of symbiotic traits.</title>
        <authorList>
            <person name="Miyauchi S."/>
            <person name="Kiss E."/>
            <person name="Kuo A."/>
            <person name="Drula E."/>
            <person name="Kohler A."/>
            <person name="Sanchez-Garcia M."/>
            <person name="Morin E."/>
            <person name="Andreopoulos B."/>
            <person name="Barry K.W."/>
            <person name="Bonito G."/>
            <person name="Buee M."/>
            <person name="Carver A."/>
            <person name="Chen C."/>
            <person name="Cichocki N."/>
            <person name="Clum A."/>
            <person name="Culley D."/>
            <person name="Crous P.W."/>
            <person name="Fauchery L."/>
            <person name="Girlanda M."/>
            <person name="Hayes R.D."/>
            <person name="Keri Z."/>
            <person name="LaButti K."/>
            <person name="Lipzen A."/>
            <person name="Lombard V."/>
            <person name="Magnuson J."/>
            <person name="Maillard F."/>
            <person name="Murat C."/>
            <person name="Nolan M."/>
            <person name="Ohm R.A."/>
            <person name="Pangilinan J."/>
            <person name="Pereira M.F."/>
            <person name="Perotto S."/>
            <person name="Peter M."/>
            <person name="Pfister S."/>
            <person name="Riley R."/>
            <person name="Sitrit Y."/>
            <person name="Stielow J.B."/>
            <person name="Szollosi G."/>
            <person name="Zifcakova L."/>
            <person name="Stursova M."/>
            <person name="Spatafora J.W."/>
            <person name="Tedersoo L."/>
            <person name="Vaario L.M."/>
            <person name="Yamada A."/>
            <person name="Yan M."/>
            <person name="Wang P."/>
            <person name="Xu J."/>
            <person name="Bruns T."/>
            <person name="Baldrian P."/>
            <person name="Vilgalys R."/>
            <person name="Dunand C."/>
            <person name="Henrissat B."/>
            <person name="Grigoriev I.V."/>
            <person name="Hibbett D."/>
            <person name="Nagy L.G."/>
            <person name="Martin F.M."/>
        </authorList>
    </citation>
    <scope>NUCLEOTIDE SEQUENCE</scope>
    <source>
        <strain evidence="11">UP504</strain>
    </source>
</reference>
<dbReference type="PROSITE" id="PS50081">
    <property type="entry name" value="ZF_DAG_PE_2"/>
    <property type="match status" value="1"/>
</dbReference>
<dbReference type="GO" id="GO:0030864">
    <property type="term" value="C:cortical actin cytoskeleton"/>
    <property type="evidence" value="ECO:0007669"/>
    <property type="project" value="UniProtKB-ARBA"/>
</dbReference>
<dbReference type="PRINTS" id="PR00008">
    <property type="entry name" value="DAGPEDOMAIN"/>
</dbReference>
<dbReference type="Gene3D" id="1.20.1270.60">
    <property type="entry name" value="Arfaptin homology (AH) domain/BAR domain"/>
    <property type="match status" value="1"/>
</dbReference>
<dbReference type="InterPro" id="IPR002219">
    <property type="entry name" value="PKC_DAG/PE"/>
</dbReference>
<evidence type="ECO:0000256" key="2">
    <source>
        <dbReference type="ARBA" id="ARBA00022723"/>
    </source>
</evidence>
<dbReference type="InterPro" id="IPR027267">
    <property type="entry name" value="AH/BAR_dom_sf"/>
</dbReference>
<dbReference type="Gene3D" id="3.30.60.20">
    <property type="match status" value="1"/>
</dbReference>
<dbReference type="GO" id="GO:0046872">
    <property type="term" value="F:metal ion binding"/>
    <property type="evidence" value="ECO:0007669"/>
    <property type="project" value="UniProtKB-KW"/>
</dbReference>
<dbReference type="OrthoDB" id="8783038at2759"/>
<sequence>MASFGRELPVSRNNNRGRILVTSIIQDQVDLLDRRTGAQLVLLQDIQTVIRERASLEANYAKTLLAIAKKTEKLNRQHIAAGVLGDNPSKPITDEALKRSTLETALSFLAESFDKTAQEHLSYSEVLNVQVADELRSLERKKEETRKKHANFYNKLVADRDVAYSDRSKVFYYSDCEELETYRQKQDRATDDKHAERAAKLHEQMHVSMLDRKNTYLVAISVSNKVKDLFYSESVPTVEDQYRTLEVLQTSITSRLINILQNYSAFTASHLSTLAQTVEILQKTLGGVDHSKDHELFIEYNRRPFTVPSDWSFEPCSSFYDTADMSIEPEPKLFLQNKLARSQAKLAELQPVLEAKQKDVSRLNQLVEAYTADIKLGSVDVVLDVRVLQYTLIITASHDFYTGRFWGPTHRSTFDCSARYDYGSQAPHSFKSSSFAVPTLCAYCKTNIWGLSKQGKICKMCGITVHSKCELKIPAACTGTQPGGTSRRKSTLAQTPSPGTSSIHSFANSQGLYLTTPRGESALNPQNGSALPGMAATILFDFESSSTFELTVSSGTQVQIIEDDDGSGWVKVSDGRKTGLVPASYLSMDDSSSSPTSSIAAKPGPRATKKKVRGLYAYDAQGDDELNVIEGGTLELTPGGEEYADGWYQGVDSRGKIGIFPSNYVSVLSPHSVPSCLDRCPHSRLSSSDLVKVISTEFPSLVMHRRNIYITQGLYT</sequence>
<dbReference type="SUPFAM" id="SSF103657">
    <property type="entry name" value="BAR/IMD domain-like"/>
    <property type="match status" value="1"/>
</dbReference>
<comment type="caution">
    <text evidence="11">The sequence shown here is derived from an EMBL/GenBank/DDBJ whole genome shotgun (WGS) entry which is preliminary data.</text>
</comment>
<dbReference type="Pfam" id="PF00611">
    <property type="entry name" value="FCH"/>
    <property type="match status" value="1"/>
</dbReference>
<feature type="coiled-coil region" evidence="6">
    <location>
        <begin position="128"/>
        <end position="155"/>
    </location>
</feature>
<keyword evidence="12" id="KW-1185">Reference proteome</keyword>
<dbReference type="SMART" id="SM00109">
    <property type="entry name" value="C1"/>
    <property type="match status" value="1"/>
</dbReference>
<keyword evidence="3" id="KW-0862">Zinc</keyword>
<dbReference type="InterPro" id="IPR001060">
    <property type="entry name" value="FCH_dom"/>
</dbReference>
<dbReference type="PROSITE" id="PS51741">
    <property type="entry name" value="F_BAR"/>
    <property type="match status" value="1"/>
</dbReference>
<dbReference type="InterPro" id="IPR046349">
    <property type="entry name" value="C1-like_sf"/>
</dbReference>
<feature type="domain" description="F-BAR" evidence="10">
    <location>
        <begin position="19"/>
        <end position="293"/>
    </location>
</feature>
<feature type="domain" description="Phorbol-ester/DAG-type" evidence="9">
    <location>
        <begin position="427"/>
        <end position="477"/>
    </location>
</feature>
<dbReference type="InterPro" id="IPR020454">
    <property type="entry name" value="DAG/PE-bd"/>
</dbReference>
<proteinExistence type="predicted"/>
<evidence type="ECO:0000256" key="3">
    <source>
        <dbReference type="ARBA" id="ARBA00022833"/>
    </source>
</evidence>
<feature type="compositionally biased region" description="Polar residues" evidence="7">
    <location>
        <begin position="491"/>
        <end position="501"/>
    </location>
</feature>
<dbReference type="InterPro" id="IPR036028">
    <property type="entry name" value="SH3-like_dom_sf"/>
</dbReference>
<evidence type="ECO:0000256" key="1">
    <source>
        <dbReference type="ARBA" id="ARBA00022443"/>
    </source>
</evidence>
<evidence type="ECO:0000259" key="10">
    <source>
        <dbReference type="PROSITE" id="PS51741"/>
    </source>
</evidence>
<dbReference type="Pfam" id="PF00018">
    <property type="entry name" value="SH3_1"/>
    <property type="match status" value="1"/>
</dbReference>
<dbReference type="InterPro" id="IPR001452">
    <property type="entry name" value="SH3_domain"/>
</dbReference>
<gene>
    <name evidence="11" type="ORF">BS47DRAFT_1324420</name>
</gene>
<evidence type="ECO:0000259" key="9">
    <source>
        <dbReference type="PROSITE" id="PS50081"/>
    </source>
</evidence>
<organism evidence="11 12">
    <name type="scientific">Hydnum rufescens UP504</name>
    <dbReference type="NCBI Taxonomy" id="1448309"/>
    <lineage>
        <taxon>Eukaryota</taxon>
        <taxon>Fungi</taxon>
        <taxon>Dikarya</taxon>
        <taxon>Basidiomycota</taxon>
        <taxon>Agaricomycotina</taxon>
        <taxon>Agaricomycetes</taxon>
        <taxon>Cantharellales</taxon>
        <taxon>Hydnaceae</taxon>
        <taxon>Hydnum</taxon>
    </lineage>
</organism>
<dbReference type="SMART" id="SM00326">
    <property type="entry name" value="SH3"/>
    <property type="match status" value="2"/>
</dbReference>
<dbReference type="GO" id="GO:0030036">
    <property type="term" value="P:actin cytoskeleton organization"/>
    <property type="evidence" value="ECO:0007669"/>
    <property type="project" value="UniProtKB-ARBA"/>
</dbReference>
<keyword evidence="5 6" id="KW-0175">Coiled coil</keyword>
<protein>
    <submittedName>
        <fullName evidence="11">Uncharacterized protein</fullName>
    </submittedName>
</protein>
<dbReference type="PANTHER" id="PTHR15735">
    <property type="entry name" value="FCH AND DOUBLE SH3 DOMAINS PROTEIN"/>
    <property type="match status" value="1"/>
</dbReference>
<dbReference type="CDD" id="cd20824">
    <property type="entry name" value="C1_SpBZZ1-like"/>
    <property type="match status" value="1"/>
</dbReference>
<keyword evidence="1 4" id="KW-0728">SH3 domain</keyword>
<evidence type="ECO:0000256" key="5">
    <source>
        <dbReference type="PROSITE-ProRule" id="PRU01077"/>
    </source>
</evidence>
<dbReference type="EMBL" id="MU128916">
    <property type="protein sequence ID" value="KAF9519700.1"/>
    <property type="molecule type" value="Genomic_DNA"/>
</dbReference>
<dbReference type="SUPFAM" id="SSF57889">
    <property type="entry name" value="Cysteine-rich domain"/>
    <property type="match status" value="1"/>
</dbReference>
<evidence type="ECO:0000256" key="4">
    <source>
        <dbReference type="PROSITE-ProRule" id="PRU00192"/>
    </source>
</evidence>
<accession>A0A9P6E258</accession>